<reference evidence="17 18" key="2">
    <citation type="submission" date="2020-02" db="EMBL/GenBank/DDBJ databases">
        <title>Esox lucius (northern pike) genome, fEsoLuc1, primary haplotype.</title>
        <authorList>
            <person name="Myers G."/>
            <person name="Karagic N."/>
            <person name="Meyer A."/>
            <person name="Pippel M."/>
            <person name="Reichard M."/>
            <person name="Winkler S."/>
            <person name="Tracey A."/>
            <person name="Sims Y."/>
            <person name="Howe K."/>
            <person name="Rhie A."/>
            <person name="Formenti G."/>
            <person name="Durbin R."/>
            <person name="Fedrigo O."/>
            <person name="Jarvis E.D."/>
        </authorList>
    </citation>
    <scope>NUCLEOTIDE SEQUENCE [LARGE SCALE GENOMIC DNA]</scope>
</reference>
<reference evidence="17" key="3">
    <citation type="submission" date="2025-05" db="UniProtKB">
        <authorList>
            <consortium name="Ensembl"/>
        </authorList>
    </citation>
    <scope>IDENTIFICATION</scope>
</reference>
<dbReference type="STRING" id="8010.ENSELUP00000039944"/>
<dbReference type="EC" id="3.1.3.43" evidence="10"/>
<evidence type="ECO:0000256" key="2">
    <source>
        <dbReference type="ARBA" id="ARBA00004173"/>
    </source>
</evidence>
<dbReference type="AlphaFoldDB" id="A0A3P9AH22"/>
<evidence type="ECO:0000256" key="6">
    <source>
        <dbReference type="ARBA" id="ARBA00022912"/>
    </source>
</evidence>
<dbReference type="SMART" id="SM00332">
    <property type="entry name" value="PP2Cc"/>
    <property type="match status" value="1"/>
</dbReference>
<keyword evidence="3" id="KW-0479">Metal-binding</keyword>
<evidence type="ECO:0000256" key="3">
    <source>
        <dbReference type="ARBA" id="ARBA00022723"/>
    </source>
</evidence>
<dbReference type="Proteomes" id="UP000265140">
    <property type="component" value="Chromosome 17"/>
</dbReference>
<dbReference type="RefSeq" id="XP_019910777.2">
    <property type="nucleotide sequence ID" value="XM_020055218.3"/>
</dbReference>
<evidence type="ECO:0000256" key="14">
    <source>
        <dbReference type="ARBA" id="ARBA00080557"/>
    </source>
</evidence>
<dbReference type="InterPro" id="IPR000222">
    <property type="entry name" value="PP2C_BS"/>
</dbReference>
<evidence type="ECO:0000256" key="1">
    <source>
        <dbReference type="ARBA" id="ARBA00001946"/>
    </source>
</evidence>
<dbReference type="RefSeq" id="XP_028969514.2">
    <property type="nucleotide sequence ID" value="XM_029113681.2"/>
</dbReference>
<evidence type="ECO:0000256" key="9">
    <source>
        <dbReference type="ARBA" id="ARBA00023211"/>
    </source>
</evidence>
<dbReference type="GeneTree" id="ENSGT00940000156368"/>
<dbReference type="FunFam" id="3.60.40.10:FF:000006">
    <property type="entry name" value="Pyruvate dehyrogenase phosphatase catalytic subunit 1"/>
    <property type="match status" value="1"/>
</dbReference>
<dbReference type="Ensembl" id="ENSELUT00000031752.3">
    <property type="protein sequence ID" value="ENSELUP00000039944.2"/>
    <property type="gene ID" value="ENSELUG00000020263.3"/>
</dbReference>
<comment type="subcellular location">
    <subcellularLocation>
        <location evidence="2">Mitochondrion</location>
    </subcellularLocation>
</comment>
<dbReference type="Bgee" id="ENSELUG00000020263">
    <property type="expression patterns" value="Expressed in liver and 2 other cell types or tissues"/>
</dbReference>
<evidence type="ECO:0000313" key="17">
    <source>
        <dbReference type="Ensembl" id="ENSELUP00000039944.2"/>
    </source>
</evidence>
<evidence type="ECO:0000256" key="4">
    <source>
        <dbReference type="ARBA" id="ARBA00022801"/>
    </source>
</evidence>
<dbReference type="InterPro" id="IPR036457">
    <property type="entry name" value="PPM-type-like_dom_sf"/>
</dbReference>
<dbReference type="Pfam" id="PF00481">
    <property type="entry name" value="PP2C"/>
    <property type="match status" value="1"/>
</dbReference>
<evidence type="ECO:0000256" key="13">
    <source>
        <dbReference type="ARBA" id="ARBA00070676"/>
    </source>
</evidence>
<evidence type="ECO:0000256" key="5">
    <source>
        <dbReference type="ARBA" id="ARBA00022842"/>
    </source>
</evidence>
<evidence type="ECO:0000313" key="18">
    <source>
        <dbReference type="Proteomes" id="UP000265140"/>
    </source>
</evidence>
<keyword evidence="5" id="KW-0460">Magnesium</keyword>
<dbReference type="PROSITE" id="PS51746">
    <property type="entry name" value="PPM_2"/>
    <property type="match status" value="1"/>
</dbReference>
<proteinExistence type="inferred from homology"/>
<evidence type="ECO:0000256" key="8">
    <source>
        <dbReference type="ARBA" id="ARBA00023128"/>
    </source>
</evidence>
<dbReference type="GO" id="GO:0005739">
    <property type="term" value="C:mitochondrion"/>
    <property type="evidence" value="ECO:0007669"/>
    <property type="project" value="UniProtKB-SubCell"/>
</dbReference>
<evidence type="ECO:0000256" key="7">
    <source>
        <dbReference type="ARBA" id="ARBA00022946"/>
    </source>
</evidence>
<evidence type="ECO:0000256" key="12">
    <source>
        <dbReference type="ARBA" id="ARBA00054115"/>
    </source>
</evidence>
<keyword evidence="4 15" id="KW-0378">Hydrolase</keyword>
<dbReference type="Gene3D" id="3.60.40.10">
    <property type="entry name" value="PPM-type phosphatase domain"/>
    <property type="match status" value="1"/>
</dbReference>
<organism evidence="17 18">
    <name type="scientific">Esox lucius</name>
    <name type="common">Northern pike</name>
    <dbReference type="NCBI Taxonomy" id="8010"/>
    <lineage>
        <taxon>Eukaryota</taxon>
        <taxon>Metazoa</taxon>
        <taxon>Chordata</taxon>
        <taxon>Craniata</taxon>
        <taxon>Vertebrata</taxon>
        <taxon>Euteleostomi</taxon>
        <taxon>Actinopterygii</taxon>
        <taxon>Neopterygii</taxon>
        <taxon>Teleostei</taxon>
        <taxon>Protacanthopterygii</taxon>
        <taxon>Esociformes</taxon>
        <taxon>Esocidae</taxon>
        <taxon>Esox</taxon>
    </lineage>
</organism>
<dbReference type="PANTHER" id="PTHR13832">
    <property type="entry name" value="PROTEIN PHOSPHATASE 2C"/>
    <property type="match status" value="1"/>
</dbReference>
<evidence type="ECO:0000259" key="16">
    <source>
        <dbReference type="PROSITE" id="PS51746"/>
    </source>
</evidence>
<reference evidence="18" key="1">
    <citation type="journal article" date="2014" name="PLoS ONE">
        <title>The genome and linkage map of the northern pike (Esox lucius): conserved synteny revealed between the salmonid sister group and the Neoteleostei.</title>
        <authorList>
            <person name="Rondeau E.B."/>
            <person name="Minkley D.R."/>
            <person name="Leong J.S."/>
            <person name="Messmer A.M."/>
            <person name="Jantzen J.R."/>
            <person name="von Schalburg K.R."/>
            <person name="Lemon C."/>
            <person name="Bird N.H."/>
            <person name="Koop B.F."/>
        </authorList>
    </citation>
    <scope>NUCLEOTIDE SEQUENCE</scope>
</reference>
<sequence length="534" mass="61060">MCFIDWLFIKIVIFNMVQLLCFHLKQHWAMYMLRPIRKSFLTQMKFLVFENKLCHCSRHSVDSVGISYHAETINGRKYRDKNQTNQMILSKINHILKSNEYSYKVNGNHGRNSVNVVSRFDSNILPSNTPSEDRRSAATCLQSRGMLFGVFDGHAGYACAQAVSERLFYYIAVALLPVKTLADIEDAVENERPVLPMLQWHKHPNDHSSTESGKLYFNSLRTYWQEIIDLEEDANEARDVEAALINAFKRLDNDISVEAQVDFGESTSHFNPLKVALSGCTACVVHVDGNDLHVANLGDSRAVLGVQEENGTWSAHTISYDHNAQNSDELQRVLSEHPLLERKTVVKHDRLLGQLIPFRGFGDMGFKWSGEMLNRVYETKHDILSANEFAKRLPPNYLTPPYLIAQPEVTHHSLRPKDKFLILATDGLWELMHRQTVVQVIGEHLTGLHWQKPLFGHSLTLGQMLRLLQERKSRAISDFEDENCATHLVRYALGSDGFGTVEPWRLSKMLSVPQDLARMYRDDITIVVIHFNCA</sequence>
<evidence type="ECO:0000256" key="15">
    <source>
        <dbReference type="RuleBase" id="RU003465"/>
    </source>
</evidence>
<comment type="similarity">
    <text evidence="15">Belongs to the PP2C family.</text>
</comment>
<accession>A0A3P9AH22</accession>
<protein>
    <recommendedName>
        <fullName evidence="13">[Pyruvate dehydrogenase [acetyl-transferring]]-phosphatase 2, mitochondrial</fullName>
        <ecNumber evidence="10">3.1.3.43</ecNumber>
    </recommendedName>
    <alternativeName>
        <fullName evidence="14">Pyruvate dehydrogenase phosphatase catalytic subunit 2</fullName>
    </alternativeName>
</protein>
<dbReference type="PANTHER" id="PTHR13832:SF779">
    <property type="entry name" value="SI:CH211-15P9.2 PROTEIN"/>
    <property type="match status" value="1"/>
</dbReference>
<dbReference type="CDD" id="cd00143">
    <property type="entry name" value="PP2Cc"/>
    <property type="match status" value="1"/>
</dbReference>
<name>A0A3P9AH22_ESOLU</name>
<dbReference type="RefSeq" id="XP_028969513.2">
    <property type="nucleotide sequence ID" value="XM_029113680.2"/>
</dbReference>
<dbReference type="GeneID" id="105017457"/>
<comment type="cofactor">
    <cofactor evidence="1">
        <name>Mg(2+)</name>
        <dbReference type="ChEBI" id="CHEBI:18420"/>
    </cofactor>
</comment>
<evidence type="ECO:0000256" key="10">
    <source>
        <dbReference type="ARBA" id="ARBA00038972"/>
    </source>
</evidence>
<dbReference type="SUPFAM" id="SSF81606">
    <property type="entry name" value="PP2C-like"/>
    <property type="match status" value="1"/>
</dbReference>
<dbReference type="OrthoDB" id="420076at2759"/>
<dbReference type="PROSITE" id="PS01032">
    <property type="entry name" value="PPM_1"/>
    <property type="match status" value="1"/>
</dbReference>
<evidence type="ECO:0000256" key="11">
    <source>
        <dbReference type="ARBA" id="ARBA00048892"/>
    </source>
</evidence>
<dbReference type="GO" id="GO:0046872">
    <property type="term" value="F:metal ion binding"/>
    <property type="evidence" value="ECO:0007669"/>
    <property type="project" value="UniProtKB-KW"/>
</dbReference>
<keyword evidence="6 15" id="KW-0904">Protein phosphatase</keyword>
<keyword evidence="9" id="KW-0464">Manganese</keyword>
<dbReference type="InterPro" id="IPR001932">
    <property type="entry name" value="PPM-type_phosphatase-like_dom"/>
</dbReference>
<dbReference type="InParanoid" id="A0A3P9AH22"/>
<dbReference type="KEGG" id="els:105017457"/>
<dbReference type="InterPro" id="IPR015655">
    <property type="entry name" value="PP2C"/>
</dbReference>
<dbReference type="OMA" id="DVRTPPY"/>
<keyword evidence="7" id="KW-0809">Transit peptide</keyword>
<dbReference type="Ensembl" id="ENSELUT00000096041.1">
    <property type="protein sequence ID" value="ENSELUP00000090372.1"/>
    <property type="gene ID" value="ENSELUG00000020263.3"/>
</dbReference>
<dbReference type="Ensembl" id="ENSELUT00000111329.1">
    <property type="protein sequence ID" value="ENSELUP00000085158.1"/>
    <property type="gene ID" value="ENSELUG00000020263.3"/>
</dbReference>
<comment type="catalytic activity">
    <reaction evidence="11">
        <text>O-phospho-L-seryl-[pyruvate dehydrogenase E1 alpha subunit] + H2O = L-seryl-[pyruvate dehydrogenase E1 alpha subunit] + phosphate</text>
        <dbReference type="Rhea" id="RHEA:12669"/>
        <dbReference type="Rhea" id="RHEA-COMP:13689"/>
        <dbReference type="Rhea" id="RHEA-COMP:13690"/>
        <dbReference type="ChEBI" id="CHEBI:15377"/>
        <dbReference type="ChEBI" id="CHEBI:29999"/>
        <dbReference type="ChEBI" id="CHEBI:43474"/>
        <dbReference type="ChEBI" id="CHEBI:83421"/>
        <dbReference type="EC" id="3.1.3.43"/>
    </reaction>
    <physiologicalReaction direction="left-to-right" evidence="11">
        <dbReference type="Rhea" id="RHEA:12670"/>
    </physiologicalReaction>
</comment>
<keyword evidence="8" id="KW-0496">Mitochondrion</keyword>
<comment type="function">
    <text evidence="12">Mitochondrial enzyme that catalyzes the dephosphorylation and concomitant reactivation of the alpha subunit of the E1 component of the pyruvate dehydrogenase complex (PDC), thereby stimulating the conversion of pyruvate into acetyl-CoA. Acts as a crucial regulator of T cell metabolism and function, with a particular focus on T-helper Th17.</text>
</comment>
<feature type="domain" description="PPM-type phosphatase" evidence="16">
    <location>
        <begin position="117"/>
        <end position="531"/>
    </location>
</feature>
<dbReference type="GO" id="GO:0004741">
    <property type="term" value="F:[pyruvate dehydrogenase (acetyl-transferring)]-phosphatase activity"/>
    <property type="evidence" value="ECO:0007669"/>
    <property type="project" value="UniProtKB-EC"/>
</dbReference>
<keyword evidence="18" id="KW-1185">Reference proteome</keyword>